<reference evidence="1 2" key="1">
    <citation type="journal article" date="2012" name="BMC Genomics">
        <title>Comparative genomics of the classical Bordetella subspecies: the evolution and exchange of virulence-associated diversity amongst closely related pathogens.</title>
        <authorList>
            <person name="Park J."/>
            <person name="Zhang Y."/>
            <person name="Buboltz A.M."/>
            <person name="Zhang X."/>
            <person name="Schuster S.C."/>
            <person name="Ahuja U."/>
            <person name="Liu M."/>
            <person name="Miller J.F."/>
            <person name="Sebaihia M."/>
            <person name="Bentley S.D."/>
            <person name="Parkhill J."/>
            <person name="Harvill E.T."/>
        </authorList>
    </citation>
    <scope>NUCLEOTIDE SEQUENCE [LARGE SCALE GENOMIC DNA]</scope>
    <source>
        <strain evidence="1 2">253</strain>
    </source>
</reference>
<dbReference type="HOGENOM" id="CLU_1093171_0_0_4"/>
<gene>
    <name evidence="1" type="ORF">BN112_1807</name>
</gene>
<protein>
    <recommendedName>
        <fullName evidence="3">DUF1828 domain-containing protein</fullName>
    </recommendedName>
</protein>
<dbReference type="OrthoDB" id="8638197at2"/>
<dbReference type="KEGG" id="bbh:BN112_1807"/>
<dbReference type="GeneID" id="56479666"/>
<evidence type="ECO:0000313" key="2">
    <source>
        <dbReference type="Proteomes" id="UP000007564"/>
    </source>
</evidence>
<accession>A0A0C6P1X7</accession>
<dbReference type="EMBL" id="HE965806">
    <property type="protein sequence ID" value="CCJ53724.1"/>
    <property type="molecule type" value="Genomic_DNA"/>
</dbReference>
<dbReference type="Proteomes" id="UP000007564">
    <property type="component" value="Chromosome"/>
</dbReference>
<dbReference type="AlphaFoldDB" id="A0A0C6P1X7"/>
<evidence type="ECO:0000313" key="1">
    <source>
        <dbReference type="EMBL" id="CCJ53724.1"/>
    </source>
</evidence>
<sequence>MSNFLQASGWSVQPAGEHAIRAISPMTLGLDGQHAAFFIVHPDAHTFYLTDACETALHAATFGIELVAKRLEVLNQTPGVSLARFDKAGAIVAQGPNEQLQDALWDAVKLAMALSFQCAKWMPKFSRLRFRAQVGRTLAEAVGANRMVKGAKAQGSSGHTADFAFAVRSATSTSMTYIEPIALKAGRKVDWTQVYQTHGKMSDVKMADARNARLVILEDGATAEEFKKAVAILEQSAAVRTLAKTRDWQEVFAT</sequence>
<evidence type="ECO:0008006" key="3">
    <source>
        <dbReference type="Google" id="ProtNLM"/>
    </source>
</evidence>
<proteinExistence type="predicted"/>
<organism evidence="1 2">
    <name type="scientific">Bordetella bronchiseptica 253</name>
    <dbReference type="NCBI Taxonomy" id="568707"/>
    <lineage>
        <taxon>Bacteria</taxon>
        <taxon>Pseudomonadati</taxon>
        <taxon>Pseudomonadota</taxon>
        <taxon>Betaproteobacteria</taxon>
        <taxon>Burkholderiales</taxon>
        <taxon>Alcaligenaceae</taxon>
        <taxon>Bordetella</taxon>
    </lineage>
</organism>
<name>A0A0C6P1X7_BORBO</name>
<dbReference type="RefSeq" id="WP_003809941.1">
    <property type="nucleotide sequence ID" value="NC_019382.1"/>
</dbReference>